<dbReference type="EMBL" id="JBBLXS010000371">
    <property type="protein sequence ID" value="MEK0187503.1"/>
    <property type="molecule type" value="Genomic_DNA"/>
</dbReference>
<accession>A0ABU8YT03</accession>
<dbReference type="SUPFAM" id="SSF160631">
    <property type="entry name" value="SMI1/KNR4-like"/>
    <property type="match status" value="1"/>
</dbReference>
<comment type="caution">
    <text evidence="2">The sequence shown here is derived from an EMBL/GenBank/DDBJ whole genome shotgun (WGS) entry which is preliminary data.</text>
</comment>
<dbReference type="Proteomes" id="UP001384579">
    <property type="component" value="Unassembled WGS sequence"/>
</dbReference>
<gene>
    <name evidence="2" type="ORF">WMG39_21990</name>
</gene>
<proteinExistence type="predicted"/>
<evidence type="ECO:0000259" key="1">
    <source>
        <dbReference type="SMART" id="SM00860"/>
    </source>
</evidence>
<protein>
    <submittedName>
        <fullName evidence="2">SMI1/KNR4 family protein</fullName>
    </submittedName>
</protein>
<dbReference type="Gene3D" id="3.40.1580.10">
    <property type="entry name" value="SMI1/KNR4-like"/>
    <property type="match status" value="1"/>
</dbReference>
<evidence type="ECO:0000313" key="3">
    <source>
        <dbReference type="Proteomes" id="UP001384579"/>
    </source>
</evidence>
<dbReference type="InterPro" id="IPR018958">
    <property type="entry name" value="Knr4/Smi1-like_dom"/>
</dbReference>
<name>A0ABU8YT03_9CYAN</name>
<dbReference type="RefSeq" id="WP_340525864.1">
    <property type="nucleotide sequence ID" value="NZ_JBBLXS010000371.1"/>
</dbReference>
<keyword evidence="3" id="KW-1185">Reference proteome</keyword>
<dbReference type="Pfam" id="PF09346">
    <property type="entry name" value="SMI1_KNR4"/>
    <property type="match status" value="1"/>
</dbReference>
<dbReference type="SMART" id="SM00860">
    <property type="entry name" value="SMI1_KNR4"/>
    <property type="match status" value="1"/>
</dbReference>
<reference evidence="2 3" key="1">
    <citation type="journal article" date="2020" name="Harmful Algae">
        <title>Molecular and morphological characterization of a novel dihydroanatoxin-a producing Microcoleus species (cyanobacteria) from the Russian River, California, USA.</title>
        <authorList>
            <person name="Conklin K.Y."/>
            <person name="Stancheva R."/>
            <person name="Otten T.G."/>
            <person name="Fadness R."/>
            <person name="Boyer G.L."/>
            <person name="Read B."/>
            <person name="Zhang X."/>
            <person name="Sheath R.G."/>
        </authorList>
    </citation>
    <scope>NUCLEOTIDE SEQUENCE [LARGE SCALE GENOMIC DNA]</scope>
    <source>
        <strain evidence="2 3">PTRS2</strain>
    </source>
</reference>
<dbReference type="InterPro" id="IPR037883">
    <property type="entry name" value="Knr4/Smi1-like_sf"/>
</dbReference>
<sequence length="214" mass="25364">MDNHLRPQTPLVSTFAQTLETCYPDALSLLNPGVAETEIELFKNRYKRELPQTFYDFYRWCNGSAYESLEDNWLFPFEHGRSLLPLECIAKEKDFWDGESKVNFSEWKSGEYWNEAWIPFMKVDSWWLRVVDTEGCFGGIPGQIISFDYKSYPFRSIEYDSFDKWLETVIAKIESGFLFKEFHEIGLEEDKAIFAMEKRINPQRRSIELEPNKV</sequence>
<feature type="domain" description="Knr4/Smi1-like" evidence="1">
    <location>
        <begin position="33"/>
        <end position="168"/>
    </location>
</feature>
<organism evidence="2 3">
    <name type="scientific">Microcoleus anatoxicus PTRS2</name>
    <dbReference type="NCBI Taxonomy" id="2705321"/>
    <lineage>
        <taxon>Bacteria</taxon>
        <taxon>Bacillati</taxon>
        <taxon>Cyanobacteriota</taxon>
        <taxon>Cyanophyceae</taxon>
        <taxon>Oscillatoriophycideae</taxon>
        <taxon>Oscillatoriales</taxon>
        <taxon>Microcoleaceae</taxon>
        <taxon>Microcoleus</taxon>
        <taxon>Microcoleus anatoxicus</taxon>
    </lineage>
</organism>
<evidence type="ECO:0000313" key="2">
    <source>
        <dbReference type="EMBL" id="MEK0187503.1"/>
    </source>
</evidence>